<accession>F9W610</accession>
<reference evidence="3" key="1">
    <citation type="submission" date="2011-07" db="EMBL/GenBank/DDBJ databases">
        <title>Divergent evolution of antigenic variation in African trypanosomes.</title>
        <authorList>
            <person name="Jackson A.P."/>
            <person name="Berry A."/>
            <person name="Allison H.C."/>
            <person name="Burton P."/>
            <person name="Anderson J."/>
            <person name="Aslett M."/>
            <person name="Brown R."/>
            <person name="Corton N."/>
            <person name="Harris D."/>
            <person name="Hauser H."/>
            <person name="Gamble J."/>
            <person name="Gilderthorp R."/>
            <person name="McQuillan J."/>
            <person name="Quail M.A."/>
            <person name="Sanders M."/>
            <person name="Van Tonder A."/>
            <person name="Ginger M.L."/>
            <person name="Donelson J.E."/>
            <person name="Field M.C."/>
            <person name="Barry J.D."/>
            <person name="Berriman M."/>
            <person name="Hertz-Fowler C."/>
        </authorList>
    </citation>
    <scope>NUCLEOTIDE SEQUENCE [LARGE SCALE GENOMIC DNA]</scope>
    <source>
        <strain evidence="3">IL3000</strain>
    </source>
</reference>
<evidence type="ECO:0000313" key="3">
    <source>
        <dbReference type="Proteomes" id="UP000000702"/>
    </source>
</evidence>
<keyword evidence="3" id="KW-1185">Reference proteome</keyword>
<evidence type="ECO:0000313" key="2">
    <source>
        <dbReference type="EMBL" id="CCD12613.1"/>
    </source>
</evidence>
<dbReference type="AlphaFoldDB" id="F9W610"/>
<keyword evidence="1" id="KW-1133">Transmembrane helix</keyword>
<keyword evidence="1" id="KW-0812">Transmembrane</keyword>
<feature type="transmembrane region" description="Helical" evidence="1">
    <location>
        <begin position="101"/>
        <end position="130"/>
    </location>
</feature>
<proteinExistence type="predicted"/>
<sequence>MIVSITKSLIMLLVIQYHFNFRGGWKRLVVCSAANLMSGLLSPLLEYGAGLLLPVDSSTEMKPAPDWELLFLATLIGALLHHNITRYWWWRCPTLIATYILFLCALSSSSFHFISAFIHTYIHIYIYIYIYNDRMNSIV</sequence>
<comment type="caution">
    <text evidence="2">The sequence shown here is derived from an EMBL/GenBank/DDBJ whole genome shotgun (WGS) entry which is preliminary data.</text>
</comment>
<dbReference type="Proteomes" id="UP000000702">
    <property type="component" value="Unassembled WGS sequence"/>
</dbReference>
<gene>
    <name evidence="2" type="ORF">TCIL3000_0_34750</name>
</gene>
<evidence type="ECO:0000256" key="1">
    <source>
        <dbReference type="SAM" id="Phobius"/>
    </source>
</evidence>
<name>F9W610_TRYCI</name>
<organism evidence="2 3">
    <name type="scientific">Trypanosoma congolense (strain IL3000)</name>
    <dbReference type="NCBI Taxonomy" id="1068625"/>
    <lineage>
        <taxon>Eukaryota</taxon>
        <taxon>Discoba</taxon>
        <taxon>Euglenozoa</taxon>
        <taxon>Kinetoplastea</taxon>
        <taxon>Metakinetoplastina</taxon>
        <taxon>Trypanosomatida</taxon>
        <taxon>Trypanosomatidae</taxon>
        <taxon>Trypanosoma</taxon>
        <taxon>Nannomonas</taxon>
    </lineage>
</organism>
<dbReference type="EMBL" id="CAEQ01000808">
    <property type="protein sequence ID" value="CCD12613.1"/>
    <property type="molecule type" value="Genomic_DNA"/>
</dbReference>
<reference evidence="2 3" key="2">
    <citation type="journal article" date="2012" name="Proc. Natl. Acad. Sci. U.S.A.">
        <title>Antigenic diversity is generated by distinct evolutionary mechanisms in African trypanosome species.</title>
        <authorList>
            <person name="Jackson A.P."/>
            <person name="Berry A."/>
            <person name="Aslett M."/>
            <person name="Allison H.C."/>
            <person name="Burton P."/>
            <person name="Vavrova-Anderson J."/>
            <person name="Brown R."/>
            <person name="Browne H."/>
            <person name="Corton N."/>
            <person name="Hauser H."/>
            <person name="Gamble J."/>
            <person name="Gilderthorp R."/>
            <person name="Marcello L."/>
            <person name="McQuillan J."/>
            <person name="Otto T.D."/>
            <person name="Quail M.A."/>
            <person name="Sanders M.J."/>
            <person name="van Tonder A."/>
            <person name="Ginger M.L."/>
            <person name="Field M.C."/>
            <person name="Barry J.D."/>
            <person name="Hertz-Fowler C."/>
            <person name="Berriman M."/>
        </authorList>
    </citation>
    <scope>NUCLEOTIDE SEQUENCE [LARGE SCALE GENOMIC DNA]</scope>
    <source>
        <strain evidence="2 3">IL3000</strain>
    </source>
</reference>
<keyword evidence="1" id="KW-0472">Membrane</keyword>
<protein>
    <submittedName>
        <fullName evidence="2">Uncharacterized protein</fullName>
    </submittedName>
</protein>